<proteinExistence type="predicted"/>
<dbReference type="Gene3D" id="1.20.1250.20">
    <property type="entry name" value="MFS general substrate transporter like domains"/>
    <property type="match status" value="1"/>
</dbReference>
<keyword evidence="5 7" id="KW-1133">Transmembrane helix</keyword>
<feature type="transmembrane region" description="Helical" evidence="7">
    <location>
        <begin position="233"/>
        <end position="252"/>
    </location>
</feature>
<dbReference type="PRINTS" id="PR01988">
    <property type="entry name" value="EXPORTERBACE"/>
</dbReference>
<organism evidence="8">
    <name type="scientific">marine metagenome</name>
    <dbReference type="NCBI Taxonomy" id="408172"/>
    <lineage>
        <taxon>unclassified sequences</taxon>
        <taxon>metagenomes</taxon>
        <taxon>ecological metagenomes</taxon>
    </lineage>
</organism>
<evidence type="ECO:0000256" key="1">
    <source>
        <dbReference type="ARBA" id="ARBA00004651"/>
    </source>
</evidence>
<keyword evidence="2" id="KW-0813">Transport</keyword>
<sequence>MNTLPTPNGRPNILPSVAPKLIKNGQFLRLWSIGWVTSSMMWLEMLIVPLLTLELTDSPFLVSLVFFLRFVPMLFGFGLGVLSERINRKHLLTSGLIVQAATALTWALLAVTGSIEFWHLAVGSFLIGIVMTSDFPVRRTMMGEIVARSQIGRAMSLEMTSSSFFRILGPFTGGVLLGTVGAYGGFLLAALLYLAGLIIAVSTNYLQPLSTERYTSPKTQMTQGINYIRRNEIIIGTLVVTLVVNAFGFSYMSQQPVVARQVLEVSDVLIGVLQSVEGVGMFLGAALVTIFARPHQYIRIYMGSSLLY</sequence>
<gene>
    <name evidence="8" type="ORF">METZ01_LOCUS150800</name>
</gene>
<dbReference type="SUPFAM" id="SSF103473">
    <property type="entry name" value="MFS general substrate transporter"/>
    <property type="match status" value="1"/>
</dbReference>
<dbReference type="InterPro" id="IPR010290">
    <property type="entry name" value="TM_effector"/>
</dbReference>
<dbReference type="Pfam" id="PF05977">
    <property type="entry name" value="MFS_3"/>
    <property type="match status" value="1"/>
</dbReference>
<keyword evidence="3" id="KW-1003">Cell membrane</keyword>
<evidence type="ECO:0000256" key="7">
    <source>
        <dbReference type="SAM" id="Phobius"/>
    </source>
</evidence>
<keyword evidence="4 7" id="KW-0812">Transmembrane</keyword>
<feature type="transmembrane region" description="Helical" evidence="7">
    <location>
        <begin position="117"/>
        <end position="137"/>
    </location>
</feature>
<dbReference type="PANTHER" id="PTHR23513">
    <property type="entry name" value="INTEGRAL MEMBRANE EFFLUX PROTEIN-RELATED"/>
    <property type="match status" value="1"/>
</dbReference>
<feature type="transmembrane region" description="Helical" evidence="7">
    <location>
        <begin position="157"/>
        <end position="177"/>
    </location>
</feature>
<feature type="transmembrane region" description="Helical" evidence="7">
    <location>
        <begin position="272"/>
        <end position="292"/>
    </location>
</feature>
<protein>
    <recommendedName>
        <fullName evidence="9">Major facilitator superfamily (MFS) profile domain-containing protein</fullName>
    </recommendedName>
</protein>
<dbReference type="PANTHER" id="PTHR23513:SF6">
    <property type="entry name" value="MAJOR FACILITATOR SUPERFAMILY ASSOCIATED DOMAIN-CONTAINING PROTEIN"/>
    <property type="match status" value="1"/>
</dbReference>
<evidence type="ECO:0000256" key="4">
    <source>
        <dbReference type="ARBA" id="ARBA00022692"/>
    </source>
</evidence>
<evidence type="ECO:0000256" key="3">
    <source>
        <dbReference type="ARBA" id="ARBA00022475"/>
    </source>
</evidence>
<feature type="transmembrane region" description="Helical" evidence="7">
    <location>
        <begin position="183"/>
        <end position="206"/>
    </location>
</feature>
<evidence type="ECO:0000256" key="2">
    <source>
        <dbReference type="ARBA" id="ARBA00022448"/>
    </source>
</evidence>
<reference evidence="8" key="1">
    <citation type="submission" date="2018-05" db="EMBL/GenBank/DDBJ databases">
        <authorList>
            <person name="Lanie J.A."/>
            <person name="Ng W.-L."/>
            <person name="Kazmierczak K.M."/>
            <person name="Andrzejewski T.M."/>
            <person name="Davidsen T.M."/>
            <person name="Wayne K.J."/>
            <person name="Tettelin H."/>
            <person name="Glass J.I."/>
            <person name="Rusch D."/>
            <person name="Podicherti R."/>
            <person name="Tsui H.-C.T."/>
            <person name="Winkler M.E."/>
        </authorList>
    </citation>
    <scope>NUCLEOTIDE SEQUENCE</scope>
</reference>
<evidence type="ECO:0000256" key="6">
    <source>
        <dbReference type="ARBA" id="ARBA00023136"/>
    </source>
</evidence>
<dbReference type="EMBL" id="UINC01024405">
    <property type="protein sequence ID" value="SVA97946.1"/>
    <property type="molecule type" value="Genomic_DNA"/>
</dbReference>
<keyword evidence="6 7" id="KW-0472">Membrane</keyword>
<feature type="transmembrane region" description="Helical" evidence="7">
    <location>
        <begin position="91"/>
        <end position="111"/>
    </location>
</feature>
<comment type="subcellular location">
    <subcellularLocation>
        <location evidence="1">Cell membrane</location>
        <topology evidence="1">Multi-pass membrane protein</topology>
    </subcellularLocation>
</comment>
<feature type="transmembrane region" description="Helical" evidence="7">
    <location>
        <begin position="59"/>
        <end position="79"/>
    </location>
</feature>
<evidence type="ECO:0008006" key="9">
    <source>
        <dbReference type="Google" id="ProtNLM"/>
    </source>
</evidence>
<name>A0A382A8R0_9ZZZZ</name>
<dbReference type="CDD" id="cd06173">
    <property type="entry name" value="MFS_MefA_like"/>
    <property type="match status" value="1"/>
</dbReference>
<accession>A0A382A8R0</accession>
<evidence type="ECO:0000313" key="8">
    <source>
        <dbReference type="EMBL" id="SVA97946.1"/>
    </source>
</evidence>
<dbReference type="InterPro" id="IPR036259">
    <property type="entry name" value="MFS_trans_sf"/>
</dbReference>
<feature type="transmembrane region" description="Helical" evidence="7">
    <location>
        <begin position="30"/>
        <end position="53"/>
    </location>
</feature>
<dbReference type="InterPro" id="IPR022324">
    <property type="entry name" value="Bacilysin_exporter_BacE_put"/>
</dbReference>
<feature type="non-terminal residue" evidence="8">
    <location>
        <position position="308"/>
    </location>
</feature>
<dbReference type="AlphaFoldDB" id="A0A382A8R0"/>
<dbReference type="GO" id="GO:0005886">
    <property type="term" value="C:plasma membrane"/>
    <property type="evidence" value="ECO:0007669"/>
    <property type="project" value="UniProtKB-SubCell"/>
</dbReference>
<evidence type="ECO:0000256" key="5">
    <source>
        <dbReference type="ARBA" id="ARBA00022989"/>
    </source>
</evidence>